<organism evidence="1 2">
    <name type="scientific">Actinomadura adrarensis</name>
    <dbReference type="NCBI Taxonomy" id="1819600"/>
    <lineage>
        <taxon>Bacteria</taxon>
        <taxon>Bacillati</taxon>
        <taxon>Actinomycetota</taxon>
        <taxon>Actinomycetes</taxon>
        <taxon>Streptosporangiales</taxon>
        <taxon>Thermomonosporaceae</taxon>
        <taxon>Actinomadura</taxon>
    </lineage>
</organism>
<reference evidence="2" key="1">
    <citation type="journal article" date="2019" name="Int. J. Syst. Evol. Microbiol.">
        <title>The Global Catalogue of Microorganisms (GCM) 10K type strain sequencing project: providing services to taxonomists for standard genome sequencing and annotation.</title>
        <authorList>
            <consortium name="The Broad Institute Genomics Platform"/>
            <consortium name="The Broad Institute Genome Sequencing Center for Infectious Disease"/>
            <person name="Wu L."/>
            <person name="Ma J."/>
        </authorList>
    </citation>
    <scope>NUCLEOTIDE SEQUENCE [LARGE SCALE GENOMIC DNA]</scope>
    <source>
        <strain evidence="2">JCM 31696</strain>
    </source>
</reference>
<evidence type="ECO:0000313" key="2">
    <source>
        <dbReference type="Proteomes" id="UP001597083"/>
    </source>
</evidence>
<gene>
    <name evidence="1" type="ORF">ACFQ07_16165</name>
</gene>
<feature type="non-terminal residue" evidence="1">
    <location>
        <position position="112"/>
    </location>
</feature>
<accession>A0ABW3CJK8</accession>
<protein>
    <submittedName>
        <fullName evidence="1">Uncharacterized protein</fullName>
    </submittedName>
</protein>
<sequence>MATVPTLVVAGQSGIARKLRETGRFPAVFDVAGAVELRDLSRSGRVAPPAAFMFAPGFAEDLPGLGVTVLANGLASSGHTVLVHDHFARRGDGFDPRVQITASRLRLADLLA</sequence>
<evidence type="ECO:0000313" key="1">
    <source>
        <dbReference type="EMBL" id="MFD0853774.1"/>
    </source>
</evidence>
<dbReference type="EMBL" id="JBHTIR010002437">
    <property type="protein sequence ID" value="MFD0853774.1"/>
    <property type="molecule type" value="Genomic_DNA"/>
</dbReference>
<dbReference type="Proteomes" id="UP001597083">
    <property type="component" value="Unassembled WGS sequence"/>
</dbReference>
<proteinExistence type="predicted"/>
<keyword evidence="2" id="KW-1185">Reference proteome</keyword>
<comment type="caution">
    <text evidence="1">The sequence shown here is derived from an EMBL/GenBank/DDBJ whole genome shotgun (WGS) entry which is preliminary data.</text>
</comment>
<name>A0ABW3CJK8_9ACTN</name>